<dbReference type="InterPro" id="IPR013324">
    <property type="entry name" value="RNA_pol_sigma_r3/r4-like"/>
</dbReference>
<evidence type="ECO:0000256" key="2">
    <source>
        <dbReference type="ARBA" id="ARBA00023015"/>
    </source>
</evidence>
<dbReference type="PANTHER" id="PTHR43133">
    <property type="entry name" value="RNA POLYMERASE ECF-TYPE SIGMA FACTO"/>
    <property type="match status" value="1"/>
</dbReference>
<evidence type="ECO:0000256" key="1">
    <source>
        <dbReference type="ARBA" id="ARBA00010641"/>
    </source>
</evidence>
<protein>
    <recommendedName>
        <fullName evidence="6">RNA polymerase sigma factor 70 region 4 type 2 domain-containing protein</fullName>
    </recommendedName>
</protein>
<evidence type="ECO:0000256" key="4">
    <source>
        <dbReference type="ARBA" id="ARBA00023163"/>
    </source>
</evidence>
<dbReference type="Gene3D" id="1.10.10.10">
    <property type="entry name" value="Winged helix-like DNA-binding domain superfamily/Winged helix DNA-binding domain"/>
    <property type="match status" value="1"/>
</dbReference>
<keyword evidence="4" id="KW-0804">Transcription</keyword>
<dbReference type="GO" id="GO:0003677">
    <property type="term" value="F:DNA binding"/>
    <property type="evidence" value="ECO:0007669"/>
    <property type="project" value="InterPro"/>
</dbReference>
<name>A0A919DG37_9ACTN</name>
<proteinExistence type="inferred from homology"/>
<dbReference type="InterPro" id="IPR013249">
    <property type="entry name" value="RNA_pol_sigma70_r4_t2"/>
</dbReference>
<dbReference type="Proteomes" id="UP000608024">
    <property type="component" value="Unassembled WGS sequence"/>
</dbReference>
<sequence>MRDDAQPRLTTPADESPEAPSRAEPPREVRDRLHVHGHETLRNMIRSQRVYERCRTQGRFVTPTPAELDALRGSPEDRDDLAGDTLLKVLEQAEQPWTTWDARKGASLETYVVGALLLHFPRVFSSWRKARRHRQELRRHLAADAGTAPTPAGTGTADPALTVVARDVLERALRTADPDVRVILVLVAAGHPRRAVAEQLGISERAVEGRLHRFRKQIRDSALGQDVRDVLREQASLRA</sequence>
<gene>
    <name evidence="7" type="ORF">GCM10018785_06390</name>
</gene>
<reference evidence="7" key="2">
    <citation type="submission" date="2020-09" db="EMBL/GenBank/DDBJ databases">
        <authorList>
            <person name="Sun Q."/>
            <person name="Ohkuma M."/>
        </authorList>
    </citation>
    <scope>NUCLEOTIDE SEQUENCE</scope>
    <source>
        <strain evidence="7">JCM 4784</strain>
    </source>
</reference>
<dbReference type="Pfam" id="PF08281">
    <property type="entry name" value="Sigma70_r4_2"/>
    <property type="match status" value="1"/>
</dbReference>
<keyword evidence="2" id="KW-0805">Transcription regulation</keyword>
<evidence type="ECO:0000256" key="5">
    <source>
        <dbReference type="SAM" id="MobiDB-lite"/>
    </source>
</evidence>
<evidence type="ECO:0000259" key="6">
    <source>
        <dbReference type="Pfam" id="PF08281"/>
    </source>
</evidence>
<feature type="domain" description="RNA polymerase sigma factor 70 region 4 type 2" evidence="6">
    <location>
        <begin position="168"/>
        <end position="217"/>
    </location>
</feature>
<keyword evidence="3" id="KW-0731">Sigma factor</keyword>
<comment type="similarity">
    <text evidence="1">Belongs to the sigma-70 factor family. ECF subfamily.</text>
</comment>
<evidence type="ECO:0000256" key="3">
    <source>
        <dbReference type="ARBA" id="ARBA00023082"/>
    </source>
</evidence>
<dbReference type="AlphaFoldDB" id="A0A919DG37"/>
<feature type="region of interest" description="Disordered" evidence="5">
    <location>
        <begin position="1"/>
        <end position="29"/>
    </location>
</feature>
<keyword evidence="8" id="KW-1185">Reference proteome</keyword>
<accession>A0A919DG37</accession>
<dbReference type="GO" id="GO:0006352">
    <property type="term" value="P:DNA-templated transcription initiation"/>
    <property type="evidence" value="ECO:0007669"/>
    <property type="project" value="InterPro"/>
</dbReference>
<dbReference type="InterPro" id="IPR036388">
    <property type="entry name" value="WH-like_DNA-bd_sf"/>
</dbReference>
<dbReference type="PANTHER" id="PTHR43133:SF46">
    <property type="entry name" value="RNA POLYMERASE SIGMA-70 FACTOR ECF SUBFAMILY"/>
    <property type="match status" value="1"/>
</dbReference>
<reference evidence="7" key="1">
    <citation type="journal article" date="2014" name="Int. J. Syst. Evol. Microbiol.">
        <title>Complete genome sequence of Corynebacterium casei LMG S-19264T (=DSM 44701T), isolated from a smear-ripened cheese.</title>
        <authorList>
            <consortium name="US DOE Joint Genome Institute (JGI-PGF)"/>
            <person name="Walter F."/>
            <person name="Albersmeier A."/>
            <person name="Kalinowski J."/>
            <person name="Ruckert C."/>
        </authorList>
    </citation>
    <scope>NUCLEOTIDE SEQUENCE</scope>
    <source>
        <strain evidence="7">JCM 4784</strain>
    </source>
</reference>
<dbReference type="InterPro" id="IPR039425">
    <property type="entry name" value="RNA_pol_sigma-70-like"/>
</dbReference>
<evidence type="ECO:0000313" key="8">
    <source>
        <dbReference type="Proteomes" id="UP000608024"/>
    </source>
</evidence>
<dbReference type="SUPFAM" id="SSF88659">
    <property type="entry name" value="Sigma3 and sigma4 domains of RNA polymerase sigma factors"/>
    <property type="match status" value="1"/>
</dbReference>
<dbReference type="EMBL" id="BNBT01000005">
    <property type="protein sequence ID" value="GHE39492.1"/>
    <property type="molecule type" value="Genomic_DNA"/>
</dbReference>
<dbReference type="GO" id="GO:0016987">
    <property type="term" value="F:sigma factor activity"/>
    <property type="evidence" value="ECO:0007669"/>
    <property type="project" value="UniProtKB-KW"/>
</dbReference>
<organism evidence="7 8">
    <name type="scientific">Streptomyces longispororuber</name>
    <dbReference type="NCBI Taxonomy" id="68230"/>
    <lineage>
        <taxon>Bacteria</taxon>
        <taxon>Bacillati</taxon>
        <taxon>Actinomycetota</taxon>
        <taxon>Actinomycetes</taxon>
        <taxon>Kitasatosporales</taxon>
        <taxon>Streptomycetaceae</taxon>
        <taxon>Streptomyces</taxon>
    </lineage>
</organism>
<comment type="caution">
    <text evidence="7">The sequence shown here is derived from an EMBL/GenBank/DDBJ whole genome shotgun (WGS) entry which is preliminary data.</text>
</comment>
<evidence type="ECO:0000313" key="7">
    <source>
        <dbReference type="EMBL" id="GHE39492.1"/>
    </source>
</evidence>